<reference evidence="1 2" key="1">
    <citation type="journal article" date="2018" name="Mol. Biol. Evol.">
        <title>Broad Genomic Sampling Reveals a Smut Pathogenic Ancestry of the Fungal Clade Ustilaginomycotina.</title>
        <authorList>
            <person name="Kijpornyongpan T."/>
            <person name="Mondo S.J."/>
            <person name="Barry K."/>
            <person name="Sandor L."/>
            <person name="Lee J."/>
            <person name="Lipzen A."/>
            <person name="Pangilinan J."/>
            <person name="LaButti K."/>
            <person name="Hainaut M."/>
            <person name="Henrissat B."/>
            <person name="Grigoriev I.V."/>
            <person name="Spatafora J.W."/>
            <person name="Aime M.C."/>
        </authorList>
    </citation>
    <scope>NUCLEOTIDE SEQUENCE [LARGE SCALE GENOMIC DNA]</scope>
    <source>
        <strain evidence="1 2">SA 807</strain>
    </source>
</reference>
<organism evidence="1 2">
    <name type="scientific">Violaceomyces palustris</name>
    <dbReference type="NCBI Taxonomy" id="1673888"/>
    <lineage>
        <taxon>Eukaryota</taxon>
        <taxon>Fungi</taxon>
        <taxon>Dikarya</taxon>
        <taxon>Basidiomycota</taxon>
        <taxon>Ustilaginomycotina</taxon>
        <taxon>Ustilaginomycetes</taxon>
        <taxon>Violaceomycetales</taxon>
        <taxon>Violaceomycetaceae</taxon>
        <taxon>Violaceomyces</taxon>
    </lineage>
</organism>
<sequence>MSVPGPGHTYPPSEVSSQSTKTDPGILSYLIHTETSSVLDLRLQVSIAPDLTTDSLQRGSTSAASLDFRTGDKGAKVKEPLRPAYFKERTLEENDEIVDRLVDANSARVIWTIHRPSRGWYLHLKSPFLPQGSAVALRPAAVNDDDPTISPLTFSLRTSVNMSLLGRVQPNLGRSSLSGEQQGSGSEGGDFTLEAARSLSSTVSSRVGSRAASGSNLAKEKRVEGAGEVDSTEAEGHSTGRSQVHASTEAGAGHTRRRSVAGSGNYSTGMRKVSSKLSSNITIEVPEERAEGGGLLTASHPNRGPSADRPYSPVEPKNMSFGSPNPAASSRDATSDTSVRSKIDGRGSNTSNKLSMQCDFVLCDGLRPCSSFDSSSSGQVGFSGKQSWARRIWGMVPLAIRPPLAFDTSKNFSLRWMNAPGMSSSQNGHSSSGQGQGSVHSREGLEVLRFEDTSKWWLWDAKSSGKVVLQKSAIEALGLQKEFWIAITLAYLEFLEEKDGYEAAREG</sequence>
<gene>
    <name evidence="1" type="ORF">IE53DRAFT_112483</name>
</gene>
<dbReference type="EMBL" id="KZ819711">
    <property type="protein sequence ID" value="PWN53743.1"/>
    <property type="molecule type" value="Genomic_DNA"/>
</dbReference>
<keyword evidence="2" id="KW-1185">Reference proteome</keyword>
<protein>
    <submittedName>
        <fullName evidence="1">Uncharacterized protein</fullName>
    </submittedName>
</protein>
<dbReference type="Proteomes" id="UP000245626">
    <property type="component" value="Unassembled WGS sequence"/>
</dbReference>
<evidence type="ECO:0000313" key="2">
    <source>
        <dbReference type="Proteomes" id="UP000245626"/>
    </source>
</evidence>
<evidence type="ECO:0000313" key="1">
    <source>
        <dbReference type="EMBL" id="PWN53743.1"/>
    </source>
</evidence>
<proteinExistence type="predicted"/>
<accession>A0ACD0P6J6</accession>
<name>A0ACD0P6J6_9BASI</name>